<sequence>MSPLWKIHIQNRAYFFSKGFPDSLSGQVRWQIVELNPKRGGSKHDFLGCTLYNPACELEKVTVKRPRFMPENFVEECANDLGPEGRGEPSLRGDYSLLKKDLKLDRSKVLHREEEREERLSRAIETGSIMLLKGFPNGPSGDETYNLCKNGLRGRRKNSSKKDLVFFCHAWVSDWEGGDGFVGDMVEEEESSYAIDSGLEEENGKLVRRILLEESDYGYDMGTAGRYLVDYDYQMFLKVLTEKDYVDLVEDDVDPDYKMFLEHSKKTDDVDLVEDDVDPDYKMFLEHLREDGNSYIFEITKADKTSLRIKYEGEGDSSKEVKAEAVRSLRNISSLERMDSVVNKNLKTELLGPVSGGKYGYLSQKPGPTFHPLPDHVHGTESGMVDNVCGIKAEALRSSGNISSRGRWDSDVRKNLKPEPIGHVSCGTYGYLSQKPSPTVFHPPLPARSCGTESAMVDNSYAIFLNCVRTDGKFLILATEDGNWVKYEDDNEIPSDSEILAPFTTSKSFVSSMNEDVCSCIESPNGTPSQFRENLMAILGMPYDQKEFKELLKEATTQKQLERNRYLRGRTVSYATERNSLSYLDYYPADMEHALLPLGPSVTKMKKLVEAMWVKIAAMDECCQ</sequence>
<proteinExistence type="predicted"/>
<dbReference type="PANTHER" id="PTHR34194">
    <property type="entry name" value="F14J8.16 PROTEIN"/>
    <property type="match status" value="1"/>
</dbReference>
<name>A0A834ZUY7_TETSI</name>
<gene>
    <name evidence="1" type="ORF">HHK36_004286</name>
</gene>
<dbReference type="PANTHER" id="PTHR34194:SF2">
    <property type="entry name" value="F14J8.16 PROTEIN"/>
    <property type="match status" value="1"/>
</dbReference>
<dbReference type="OrthoDB" id="298344at2759"/>
<evidence type="ECO:0000313" key="2">
    <source>
        <dbReference type="Proteomes" id="UP000655225"/>
    </source>
</evidence>
<keyword evidence="2" id="KW-1185">Reference proteome</keyword>
<organism evidence="1 2">
    <name type="scientific">Tetracentron sinense</name>
    <name type="common">Spur-leaf</name>
    <dbReference type="NCBI Taxonomy" id="13715"/>
    <lineage>
        <taxon>Eukaryota</taxon>
        <taxon>Viridiplantae</taxon>
        <taxon>Streptophyta</taxon>
        <taxon>Embryophyta</taxon>
        <taxon>Tracheophyta</taxon>
        <taxon>Spermatophyta</taxon>
        <taxon>Magnoliopsida</taxon>
        <taxon>Trochodendrales</taxon>
        <taxon>Trochodendraceae</taxon>
        <taxon>Tetracentron</taxon>
    </lineage>
</organism>
<protein>
    <submittedName>
        <fullName evidence="1">Uncharacterized protein</fullName>
    </submittedName>
</protein>
<reference evidence="1 2" key="1">
    <citation type="submission" date="2020-04" db="EMBL/GenBank/DDBJ databases">
        <title>Plant Genome Project.</title>
        <authorList>
            <person name="Zhang R.-G."/>
        </authorList>
    </citation>
    <scope>NUCLEOTIDE SEQUENCE [LARGE SCALE GENOMIC DNA]</scope>
    <source>
        <strain evidence="1">YNK0</strain>
        <tissue evidence="1">Leaf</tissue>
    </source>
</reference>
<comment type="caution">
    <text evidence="1">The sequence shown here is derived from an EMBL/GenBank/DDBJ whole genome shotgun (WGS) entry which is preliminary data.</text>
</comment>
<dbReference type="Proteomes" id="UP000655225">
    <property type="component" value="Unassembled WGS sequence"/>
</dbReference>
<dbReference type="AlphaFoldDB" id="A0A834ZUY7"/>
<evidence type="ECO:0000313" key="1">
    <source>
        <dbReference type="EMBL" id="KAF8411728.1"/>
    </source>
</evidence>
<dbReference type="EMBL" id="JABCRI010000002">
    <property type="protein sequence ID" value="KAF8411728.1"/>
    <property type="molecule type" value="Genomic_DNA"/>
</dbReference>
<accession>A0A834ZUY7</accession>